<dbReference type="InterPro" id="IPR014729">
    <property type="entry name" value="Rossmann-like_a/b/a_fold"/>
</dbReference>
<evidence type="ECO:0000256" key="6">
    <source>
        <dbReference type="ARBA" id="ARBA00022741"/>
    </source>
</evidence>
<evidence type="ECO:0000313" key="13">
    <source>
        <dbReference type="Proteomes" id="UP000017119"/>
    </source>
</evidence>
<evidence type="ECO:0000256" key="4">
    <source>
        <dbReference type="ARBA" id="ARBA00022679"/>
    </source>
</evidence>
<dbReference type="InterPro" id="IPR004821">
    <property type="entry name" value="Cyt_trans-like"/>
</dbReference>
<keyword evidence="4 10" id="KW-0808">Transferase</keyword>
<dbReference type="NCBIfam" id="TIGR00482">
    <property type="entry name" value="nicotinate (nicotinamide) nucleotide adenylyltransferase"/>
    <property type="match status" value="1"/>
</dbReference>
<dbReference type="KEGG" id="mpv:PRV_02440"/>
<evidence type="ECO:0000259" key="11">
    <source>
        <dbReference type="Pfam" id="PF01467"/>
    </source>
</evidence>
<comment type="pathway">
    <text evidence="2 10">Cofactor biosynthesis; NAD(+) biosynthesis; deamido-NAD(+) from nicotinate D-ribonucleotide: step 1/1.</text>
</comment>
<accession>U5NG96</accession>
<dbReference type="Gene3D" id="3.40.50.620">
    <property type="entry name" value="HUPs"/>
    <property type="match status" value="1"/>
</dbReference>
<name>U5NG96_9MOLU</name>
<dbReference type="NCBIfam" id="TIGR00125">
    <property type="entry name" value="cyt_tran_rel"/>
    <property type="match status" value="1"/>
</dbReference>
<sequence length="198" mass="23227">MYKYKALKIGLFGGSFNPPHLGHIYLSKYAIKTLKLDYLILIPTFQSVDKDKNIYADSQDRLNMLLLSIAGKKVIISSYELKLEKAIESIITVRHFKSLFPSAKLYFLFGEDHCSSLNTWKNIKELFSLTAPVIFRRTKNFSKEKILPYLTKLNILNTKFLNNPFFPISSSEFRRSRKKNLLHKDVYKYIENKKLYLK</sequence>
<dbReference type="Proteomes" id="UP000017119">
    <property type="component" value="Chromosome"/>
</dbReference>
<dbReference type="OrthoDB" id="5295945at2"/>
<dbReference type="EC" id="2.7.7.18" evidence="10"/>
<dbReference type="AlphaFoldDB" id="U5NG96"/>
<comment type="similarity">
    <text evidence="10">Belongs to the NadD family.</text>
</comment>
<keyword evidence="13" id="KW-1185">Reference proteome</keyword>
<dbReference type="STRING" id="1403316.PRV_02440"/>
<dbReference type="RefSeq" id="WP_022770283.1">
    <property type="nucleotide sequence ID" value="NC_022575.1"/>
</dbReference>
<dbReference type="Pfam" id="PF01467">
    <property type="entry name" value="CTP_transf_like"/>
    <property type="match status" value="1"/>
</dbReference>
<keyword evidence="3 10" id="KW-0662">Pyridine nucleotide biosynthesis</keyword>
<feature type="domain" description="Cytidyltransferase-like" evidence="11">
    <location>
        <begin position="11"/>
        <end position="175"/>
    </location>
</feature>
<dbReference type="CDD" id="cd02165">
    <property type="entry name" value="NMNAT"/>
    <property type="match status" value="1"/>
</dbReference>
<evidence type="ECO:0000256" key="10">
    <source>
        <dbReference type="HAMAP-Rule" id="MF_00244"/>
    </source>
</evidence>
<reference evidence="12 13" key="1">
    <citation type="journal article" date="2013" name="Genome Announc.">
        <title>Genome Sequence of Mycoplasma parvum (Formerly Eperythrozoon parvum), a Diminutive Hemoplasma of the Pig.</title>
        <authorList>
            <person name="do Nascimento N.C."/>
            <person name="Dos Santos A.P."/>
            <person name="Chu Y."/>
            <person name="Guimaraes A.M."/>
            <person name="Pagliaro A."/>
            <person name="Messick J.B."/>
        </authorList>
    </citation>
    <scope>NUCLEOTIDE SEQUENCE [LARGE SCALE GENOMIC DNA]</scope>
    <source>
        <strain evidence="12 13">Indiana</strain>
    </source>
</reference>
<dbReference type="HAMAP" id="MF_00244">
    <property type="entry name" value="NaMN_adenylyltr"/>
    <property type="match status" value="1"/>
</dbReference>
<keyword evidence="8 10" id="KW-0520">NAD</keyword>
<protein>
    <recommendedName>
        <fullName evidence="10">Probable nicotinate-nucleotide adenylyltransferase</fullName>
        <ecNumber evidence="10">2.7.7.18</ecNumber>
    </recommendedName>
    <alternativeName>
        <fullName evidence="10">Deamido-NAD(+) diphosphorylase</fullName>
    </alternativeName>
    <alternativeName>
        <fullName evidence="10">Deamido-NAD(+) pyrophosphorylase</fullName>
    </alternativeName>
    <alternativeName>
        <fullName evidence="10">Nicotinate mononucleotide adenylyltransferase</fullName>
        <shortName evidence="10">NaMN adenylyltransferase</shortName>
    </alternativeName>
</protein>
<gene>
    <name evidence="10" type="primary">nadD</name>
    <name evidence="12" type="ORF">PRV_02440</name>
</gene>
<comment type="catalytic activity">
    <reaction evidence="9 10">
        <text>nicotinate beta-D-ribonucleotide + ATP + H(+) = deamido-NAD(+) + diphosphate</text>
        <dbReference type="Rhea" id="RHEA:22860"/>
        <dbReference type="ChEBI" id="CHEBI:15378"/>
        <dbReference type="ChEBI" id="CHEBI:30616"/>
        <dbReference type="ChEBI" id="CHEBI:33019"/>
        <dbReference type="ChEBI" id="CHEBI:57502"/>
        <dbReference type="ChEBI" id="CHEBI:58437"/>
        <dbReference type="EC" id="2.7.7.18"/>
    </reaction>
</comment>
<dbReference type="PATRIC" id="fig|1403316.3.peg.455"/>
<keyword evidence="5 10" id="KW-0548">Nucleotidyltransferase</keyword>
<evidence type="ECO:0000256" key="5">
    <source>
        <dbReference type="ARBA" id="ARBA00022695"/>
    </source>
</evidence>
<dbReference type="HOGENOM" id="CLU_069765_3_2_14"/>
<evidence type="ECO:0000256" key="3">
    <source>
        <dbReference type="ARBA" id="ARBA00022642"/>
    </source>
</evidence>
<evidence type="ECO:0000256" key="1">
    <source>
        <dbReference type="ARBA" id="ARBA00002324"/>
    </source>
</evidence>
<dbReference type="PANTHER" id="PTHR39321:SF3">
    <property type="entry name" value="PHOSPHOPANTETHEINE ADENYLYLTRANSFERASE"/>
    <property type="match status" value="1"/>
</dbReference>
<comment type="function">
    <text evidence="1 10">Catalyzes the reversible adenylation of nicotinate mononucleotide (NaMN) to nicotinic acid adenine dinucleotide (NaAD).</text>
</comment>
<evidence type="ECO:0000256" key="8">
    <source>
        <dbReference type="ARBA" id="ARBA00023027"/>
    </source>
</evidence>
<proteinExistence type="inferred from homology"/>
<dbReference type="EMBL" id="CP006771">
    <property type="protein sequence ID" value="AGX89224.1"/>
    <property type="molecule type" value="Genomic_DNA"/>
</dbReference>
<dbReference type="UniPathway" id="UPA00253">
    <property type="reaction ID" value="UER00332"/>
</dbReference>
<dbReference type="GO" id="GO:0009435">
    <property type="term" value="P:NAD+ biosynthetic process"/>
    <property type="evidence" value="ECO:0007669"/>
    <property type="project" value="UniProtKB-UniRule"/>
</dbReference>
<evidence type="ECO:0000256" key="7">
    <source>
        <dbReference type="ARBA" id="ARBA00022840"/>
    </source>
</evidence>
<dbReference type="PANTHER" id="PTHR39321">
    <property type="entry name" value="NICOTINATE-NUCLEOTIDE ADENYLYLTRANSFERASE-RELATED"/>
    <property type="match status" value="1"/>
</dbReference>
<keyword evidence="7 10" id="KW-0067">ATP-binding</keyword>
<dbReference type="GO" id="GO:0004515">
    <property type="term" value="F:nicotinate-nucleotide adenylyltransferase activity"/>
    <property type="evidence" value="ECO:0007669"/>
    <property type="project" value="UniProtKB-UniRule"/>
</dbReference>
<evidence type="ECO:0000256" key="2">
    <source>
        <dbReference type="ARBA" id="ARBA00005019"/>
    </source>
</evidence>
<dbReference type="SUPFAM" id="SSF52374">
    <property type="entry name" value="Nucleotidylyl transferase"/>
    <property type="match status" value="1"/>
</dbReference>
<dbReference type="InterPro" id="IPR005248">
    <property type="entry name" value="NadD/NMNAT"/>
</dbReference>
<evidence type="ECO:0000313" key="12">
    <source>
        <dbReference type="EMBL" id="AGX89224.1"/>
    </source>
</evidence>
<keyword evidence="6 10" id="KW-0547">Nucleotide-binding</keyword>
<organism evidence="12 13">
    <name type="scientific">Mycoplasma parvum str. Indiana</name>
    <dbReference type="NCBI Taxonomy" id="1403316"/>
    <lineage>
        <taxon>Bacteria</taxon>
        <taxon>Bacillati</taxon>
        <taxon>Mycoplasmatota</taxon>
        <taxon>Mollicutes</taxon>
        <taxon>Mycoplasmataceae</taxon>
        <taxon>Mycoplasma</taxon>
    </lineage>
</organism>
<dbReference type="GO" id="GO:0005524">
    <property type="term" value="F:ATP binding"/>
    <property type="evidence" value="ECO:0007669"/>
    <property type="project" value="UniProtKB-KW"/>
</dbReference>
<evidence type="ECO:0000256" key="9">
    <source>
        <dbReference type="ARBA" id="ARBA00048721"/>
    </source>
</evidence>